<dbReference type="eggNOG" id="ENOG502QR7H">
    <property type="taxonomic scope" value="Eukaryota"/>
</dbReference>
<dbReference type="EMBL" id="CH991549">
    <property type="protein sequence ID" value="EDQ90026.1"/>
    <property type="molecule type" value="Genomic_DNA"/>
</dbReference>
<organism evidence="5 6">
    <name type="scientific">Monosiga brevicollis</name>
    <name type="common">Choanoflagellate</name>
    <dbReference type="NCBI Taxonomy" id="81824"/>
    <lineage>
        <taxon>Eukaryota</taxon>
        <taxon>Choanoflagellata</taxon>
        <taxon>Craspedida</taxon>
        <taxon>Salpingoecidae</taxon>
        <taxon>Monosiga</taxon>
    </lineage>
</organism>
<evidence type="ECO:0000256" key="1">
    <source>
        <dbReference type="ARBA" id="ARBA00005568"/>
    </source>
</evidence>
<evidence type="ECO:0000259" key="4">
    <source>
        <dbReference type="Pfam" id="PF03328"/>
    </source>
</evidence>
<dbReference type="Pfam" id="PF03328">
    <property type="entry name" value="HpcH_HpaI"/>
    <property type="match status" value="1"/>
</dbReference>
<dbReference type="STRING" id="81824.A9UXK4"/>
<dbReference type="SUPFAM" id="SSF51621">
    <property type="entry name" value="Phosphoenolpyruvate/pyruvate domain"/>
    <property type="match status" value="1"/>
</dbReference>
<evidence type="ECO:0000313" key="5">
    <source>
        <dbReference type="EMBL" id="EDQ90026.1"/>
    </source>
</evidence>
<accession>A9UXK4</accession>
<dbReference type="Proteomes" id="UP000001357">
    <property type="component" value="Unassembled WGS sequence"/>
</dbReference>
<dbReference type="GO" id="GO:0005737">
    <property type="term" value="C:cytoplasm"/>
    <property type="evidence" value="ECO:0000318"/>
    <property type="project" value="GO_Central"/>
</dbReference>
<dbReference type="InterPro" id="IPR040442">
    <property type="entry name" value="Pyrv_kinase-like_dom_sf"/>
</dbReference>
<dbReference type="PANTHER" id="PTHR30502">
    <property type="entry name" value="2-KETO-3-DEOXY-L-RHAMNONATE ALDOLASE"/>
    <property type="match status" value="1"/>
</dbReference>
<evidence type="ECO:0000256" key="3">
    <source>
        <dbReference type="ARBA" id="ARBA00023239"/>
    </source>
</evidence>
<dbReference type="AlphaFoldDB" id="A9UXK4"/>
<comment type="similarity">
    <text evidence="1">Belongs to the HpcH/HpaI aldolase family.</text>
</comment>
<proteinExistence type="inferred from homology"/>
<dbReference type="Gene3D" id="3.20.20.60">
    <property type="entry name" value="Phosphoenolpyruvate-binding domains"/>
    <property type="match status" value="1"/>
</dbReference>
<dbReference type="KEGG" id="mbr:MONBRDRAFT_32228"/>
<protein>
    <recommendedName>
        <fullName evidence="4">HpcH/HpaI aldolase/citrate lyase domain-containing protein</fullName>
    </recommendedName>
</protein>
<keyword evidence="3" id="KW-0456">Lyase</keyword>
<sequence>MLGTVVTSSCPLVARQLGRTGLRLAMVDLQHGLLDMRGLLPMLGALREVENVWVRCPSGEDAVVGRILDHGVRTVVLPAVNTARQVENFVRAATYPPRGHRSFQGMTFAVGYEGNEAVRPVAMIETSAALDNLDAICQVPGLHGLLVGPYDLARSLGITPDVTYSHVAMQEVLDQVVTTAQQSGLQVAAWAGSEMAATALLERGLNAVLVGTDMQYLQDAIAQSALVSGLSRRSIQAPVPPRSEPLATGMSADIFGMASDDLGSAQAQHTPTAPTHPWEAAGTPSLFEAQQPDADLDITNVADMREAYRRNPALLKDMGRAWAEAIDAFDNYELPSRNGER</sequence>
<dbReference type="RefSeq" id="XP_001745448.1">
    <property type="nucleotide sequence ID" value="XM_001745396.1"/>
</dbReference>
<dbReference type="GeneID" id="5890454"/>
<dbReference type="GO" id="GO:0016832">
    <property type="term" value="F:aldehyde-lyase activity"/>
    <property type="evidence" value="ECO:0000318"/>
    <property type="project" value="GO_Central"/>
</dbReference>
<reference evidence="5 6" key="1">
    <citation type="journal article" date="2008" name="Nature">
        <title>The genome of the choanoflagellate Monosiga brevicollis and the origin of metazoans.</title>
        <authorList>
            <consortium name="JGI Sequencing"/>
            <person name="King N."/>
            <person name="Westbrook M.J."/>
            <person name="Young S.L."/>
            <person name="Kuo A."/>
            <person name="Abedin M."/>
            <person name="Chapman J."/>
            <person name="Fairclough S."/>
            <person name="Hellsten U."/>
            <person name="Isogai Y."/>
            <person name="Letunic I."/>
            <person name="Marr M."/>
            <person name="Pincus D."/>
            <person name="Putnam N."/>
            <person name="Rokas A."/>
            <person name="Wright K.J."/>
            <person name="Zuzow R."/>
            <person name="Dirks W."/>
            <person name="Good M."/>
            <person name="Goodstein D."/>
            <person name="Lemons D."/>
            <person name="Li W."/>
            <person name="Lyons J.B."/>
            <person name="Morris A."/>
            <person name="Nichols S."/>
            <person name="Richter D.J."/>
            <person name="Salamov A."/>
            <person name="Bork P."/>
            <person name="Lim W.A."/>
            <person name="Manning G."/>
            <person name="Miller W.T."/>
            <person name="McGinnis W."/>
            <person name="Shapiro H."/>
            <person name="Tjian R."/>
            <person name="Grigoriev I.V."/>
            <person name="Rokhsar D."/>
        </authorList>
    </citation>
    <scope>NUCLEOTIDE SEQUENCE [LARGE SCALE GENOMIC DNA]</scope>
    <source>
        <strain evidence="6">MX1 / ATCC 50154</strain>
    </source>
</reference>
<dbReference type="InterPro" id="IPR050251">
    <property type="entry name" value="HpcH-HpaI_aldolase"/>
</dbReference>
<dbReference type="GO" id="GO:0046872">
    <property type="term" value="F:metal ion binding"/>
    <property type="evidence" value="ECO:0007669"/>
    <property type="project" value="UniProtKB-KW"/>
</dbReference>
<dbReference type="PANTHER" id="PTHR30502:SF0">
    <property type="entry name" value="PHOSPHOENOLPYRUVATE CARBOXYLASE FAMILY PROTEIN"/>
    <property type="match status" value="1"/>
</dbReference>
<keyword evidence="6" id="KW-1185">Reference proteome</keyword>
<keyword evidence="2" id="KW-0479">Metal-binding</keyword>
<dbReference type="InterPro" id="IPR005000">
    <property type="entry name" value="Aldolase/citrate-lyase_domain"/>
</dbReference>
<feature type="domain" description="HpcH/HpaI aldolase/citrate lyase" evidence="4">
    <location>
        <begin position="6"/>
        <end position="217"/>
    </location>
</feature>
<dbReference type="InterPro" id="IPR015813">
    <property type="entry name" value="Pyrv/PenolPyrv_kinase-like_dom"/>
</dbReference>
<gene>
    <name evidence="5" type="ORF">MONBRDRAFT_32228</name>
</gene>
<evidence type="ECO:0000256" key="2">
    <source>
        <dbReference type="ARBA" id="ARBA00022723"/>
    </source>
</evidence>
<evidence type="ECO:0000313" key="6">
    <source>
        <dbReference type="Proteomes" id="UP000001357"/>
    </source>
</evidence>
<name>A9UXK4_MONBE</name>
<dbReference type="InParanoid" id="A9UXK4"/>
<dbReference type="OMA" id="HQVQIGC"/>